<organism evidence="1 2">
    <name type="scientific">Clostridium acetireducens DSM 10703</name>
    <dbReference type="NCBI Taxonomy" id="1121290"/>
    <lineage>
        <taxon>Bacteria</taxon>
        <taxon>Bacillati</taxon>
        <taxon>Bacillota</taxon>
        <taxon>Clostridia</taxon>
        <taxon>Eubacteriales</taxon>
        <taxon>Clostridiaceae</taxon>
        <taxon>Clostridium</taxon>
    </lineage>
</organism>
<gene>
    <name evidence="1" type="ORF">CLOACE_07050</name>
</gene>
<accession>A0A1E8F0I3</accession>
<sequence length="170" mass="19901">MKVIFVDGYNVINSWPELKELKDFSYEAARKKLINDLQNYAAYKGYKIILTFDAHKVPGSMEKKEKIDKNITVVFTQELETADSFIERNVNDIGRKIDVCVVTSDLLEQQLVFQRGATRMSSIEFYNEVNNSKINIKNKINNNYSEKKSSLEERVKKDIFEKLDRMRKSK</sequence>
<dbReference type="RefSeq" id="WP_070109662.1">
    <property type="nucleotide sequence ID" value="NZ_LZFO01000007.1"/>
</dbReference>
<dbReference type="STRING" id="1121290.CLAOCE_07050"/>
<dbReference type="InterPro" id="IPR010298">
    <property type="entry name" value="YacP-like"/>
</dbReference>
<protein>
    <submittedName>
        <fullName evidence="1">YacP-like NYN domain protein</fullName>
    </submittedName>
</protein>
<dbReference type="CDD" id="cd10912">
    <property type="entry name" value="PIN_YacP-like"/>
    <property type="match status" value="1"/>
</dbReference>
<name>A0A1E8F0I3_9CLOT</name>
<proteinExistence type="predicted"/>
<dbReference type="PANTHER" id="PTHR34547:SF1">
    <property type="entry name" value="YACP-LIKE NYN DOMAIN PROTEIN"/>
    <property type="match status" value="1"/>
</dbReference>
<dbReference type="OrthoDB" id="9792160at2"/>
<comment type="caution">
    <text evidence="1">The sequence shown here is derived from an EMBL/GenBank/DDBJ whole genome shotgun (WGS) entry which is preliminary data.</text>
</comment>
<dbReference type="PANTHER" id="PTHR34547">
    <property type="entry name" value="YACP-LIKE NYN DOMAIN PROTEIN"/>
    <property type="match status" value="1"/>
</dbReference>
<reference evidence="1 2" key="1">
    <citation type="submission" date="2016-06" db="EMBL/GenBank/DDBJ databases">
        <title>Genome sequence of Clostridium acetireducens DSM 10703.</title>
        <authorList>
            <person name="Poehlein A."/>
            <person name="Fluechter S."/>
            <person name="Duerre P."/>
            <person name="Daniel R."/>
        </authorList>
    </citation>
    <scope>NUCLEOTIDE SEQUENCE [LARGE SCALE GENOMIC DNA]</scope>
    <source>
        <strain evidence="1 2">DSM 10703</strain>
    </source>
</reference>
<dbReference type="Proteomes" id="UP000175744">
    <property type="component" value="Unassembled WGS sequence"/>
</dbReference>
<dbReference type="AlphaFoldDB" id="A0A1E8F0I3"/>
<dbReference type="Pfam" id="PF05991">
    <property type="entry name" value="NYN_YacP"/>
    <property type="match status" value="1"/>
</dbReference>
<evidence type="ECO:0000313" key="2">
    <source>
        <dbReference type="Proteomes" id="UP000175744"/>
    </source>
</evidence>
<dbReference type="EMBL" id="LZFO01000007">
    <property type="protein sequence ID" value="OFI06911.1"/>
    <property type="molecule type" value="Genomic_DNA"/>
</dbReference>
<dbReference type="PATRIC" id="fig|1121290.3.peg.716"/>
<keyword evidence="2" id="KW-1185">Reference proteome</keyword>
<evidence type="ECO:0000313" key="1">
    <source>
        <dbReference type="EMBL" id="OFI06911.1"/>
    </source>
</evidence>